<evidence type="ECO:0000313" key="2">
    <source>
        <dbReference type="Proteomes" id="UP000322667"/>
    </source>
</evidence>
<gene>
    <name evidence="1" type="ORF">ES332_D11G258000v1</name>
</gene>
<sequence length="71" mass="8133">MSLKKFLFNDLTRSDLKELNRISHLASCYILIGGVLYKKTFLQPLLRCLGHVKAEYVMQEAHEGICHILNG</sequence>
<dbReference type="PANTHER" id="PTHR48475:SF2">
    <property type="entry name" value="RIBONUCLEASE H"/>
    <property type="match status" value="1"/>
</dbReference>
<organism evidence="1 2">
    <name type="scientific">Gossypium tomentosum</name>
    <name type="common">Hawaiian cotton</name>
    <name type="synonym">Gossypium sandvicense</name>
    <dbReference type="NCBI Taxonomy" id="34277"/>
    <lineage>
        <taxon>Eukaryota</taxon>
        <taxon>Viridiplantae</taxon>
        <taxon>Streptophyta</taxon>
        <taxon>Embryophyta</taxon>
        <taxon>Tracheophyta</taxon>
        <taxon>Spermatophyta</taxon>
        <taxon>Magnoliopsida</taxon>
        <taxon>eudicotyledons</taxon>
        <taxon>Gunneridae</taxon>
        <taxon>Pentapetalae</taxon>
        <taxon>rosids</taxon>
        <taxon>malvids</taxon>
        <taxon>Malvales</taxon>
        <taxon>Malvaceae</taxon>
        <taxon>Malvoideae</taxon>
        <taxon>Gossypium</taxon>
    </lineage>
</organism>
<keyword evidence="2" id="KW-1185">Reference proteome</keyword>
<evidence type="ECO:0000313" key="1">
    <source>
        <dbReference type="EMBL" id="TYH45341.1"/>
    </source>
</evidence>
<name>A0A5D2IRT0_GOSTO</name>
<dbReference type="PANTHER" id="PTHR48475">
    <property type="entry name" value="RIBONUCLEASE H"/>
    <property type="match status" value="1"/>
</dbReference>
<dbReference type="Proteomes" id="UP000322667">
    <property type="component" value="Chromosome D11"/>
</dbReference>
<accession>A0A5D2IRT0</accession>
<reference evidence="1 2" key="1">
    <citation type="submission" date="2019-07" db="EMBL/GenBank/DDBJ databases">
        <title>WGS assembly of Gossypium tomentosum.</title>
        <authorList>
            <person name="Chen Z.J."/>
            <person name="Sreedasyam A."/>
            <person name="Ando A."/>
            <person name="Song Q."/>
            <person name="De L."/>
            <person name="Hulse-Kemp A."/>
            <person name="Ding M."/>
            <person name="Ye W."/>
            <person name="Kirkbride R."/>
            <person name="Jenkins J."/>
            <person name="Plott C."/>
            <person name="Lovell J."/>
            <person name="Lin Y.-M."/>
            <person name="Vaughn R."/>
            <person name="Liu B."/>
            <person name="Li W."/>
            <person name="Simpson S."/>
            <person name="Scheffler B."/>
            <person name="Saski C."/>
            <person name="Grover C."/>
            <person name="Hu G."/>
            <person name="Conover J."/>
            <person name="Carlson J."/>
            <person name="Shu S."/>
            <person name="Boston L."/>
            <person name="Williams M."/>
            <person name="Peterson D."/>
            <person name="Mcgee K."/>
            <person name="Jones D."/>
            <person name="Wendel J."/>
            <person name="Stelly D."/>
            <person name="Grimwood J."/>
            <person name="Schmutz J."/>
        </authorList>
    </citation>
    <scope>NUCLEOTIDE SEQUENCE [LARGE SCALE GENOMIC DNA]</scope>
    <source>
        <strain evidence="1">7179.01</strain>
    </source>
</reference>
<dbReference type="EMBL" id="CM017633">
    <property type="protein sequence ID" value="TYH45341.1"/>
    <property type="molecule type" value="Genomic_DNA"/>
</dbReference>
<protein>
    <submittedName>
        <fullName evidence="1">Uncharacterized protein</fullName>
    </submittedName>
</protein>
<proteinExistence type="predicted"/>
<dbReference type="AlphaFoldDB" id="A0A5D2IRT0"/>